<dbReference type="InterPro" id="IPR015184">
    <property type="entry name" value="QH-AmDH_asu_dom_IV"/>
</dbReference>
<sequence length="531" mass="57266">MALNNNKTTRALLGTGALALAGLVTMPAQAADAESIIRDRCLSCHTETGESATPFSRISEQRKTPEGWMMTISRMQQQRGLVISPEEKRTLVKHLADTQGLAPSETDGVRYLLEKEPNVVESFDQLVQETCVRCHSGARVALQRRTEDEWKHLIHFHMGQQPTAEFHAGARDRAWFDIALTNVAPKLAKDYPFNSDAWNNWQKVNKKSLNGTWAMTGYMPGKGTFDASLRVSKTAADNYTVALEGQYADGTPLSGEGRAIVYAGYEWRASLTIDGVKVRQVLAASADGSALEGRMFERDDEIIGGSVKAVKGNVITAVTPSYIKQGERKLVTISGNNLKGNVQLGNGVKMLNVVSRNANRVVVLAEASKTAKVGAINVKVGRTSAKTALAVYDQVARVEITPSESIARIGGAGGPIPKLKSAYRAVGYAAGADGKPGTEDDLRLGYMPAAWSLKPFDEIAQHDNDIKYAGTISRDGVFTPGDAGLNPERRMSTNNVGNLSVVGTVNDGNNNVQGEAHLLVTVQTFVKPVLQ</sequence>
<dbReference type="InterPro" id="IPR009111">
    <property type="entry name" value="QH-AmDH_asu_dom2"/>
</dbReference>
<dbReference type="InterPro" id="IPR015182">
    <property type="entry name" value="QH-AmDH_asu_heme-bd_dom"/>
</dbReference>
<dbReference type="EMBL" id="JADEYS010000026">
    <property type="protein sequence ID" value="MBE9399385.1"/>
    <property type="molecule type" value="Genomic_DNA"/>
</dbReference>
<dbReference type="SUPFAM" id="SSF81296">
    <property type="entry name" value="E set domains"/>
    <property type="match status" value="2"/>
</dbReference>
<dbReference type="Pfam" id="PF09099">
    <property type="entry name" value="Qn_am_d_aIII"/>
    <property type="match status" value="1"/>
</dbReference>
<evidence type="ECO:0000259" key="4">
    <source>
        <dbReference type="Pfam" id="PF09100"/>
    </source>
</evidence>
<organism evidence="6 7">
    <name type="scientific">Pontibacterium sinense</name>
    <dbReference type="NCBI Taxonomy" id="2781979"/>
    <lineage>
        <taxon>Bacteria</taxon>
        <taxon>Pseudomonadati</taxon>
        <taxon>Pseudomonadota</taxon>
        <taxon>Gammaproteobacteria</taxon>
        <taxon>Oceanospirillales</taxon>
        <taxon>Oceanospirillaceae</taxon>
        <taxon>Pontibacterium</taxon>
    </lineage>
</organism>
<dbReference type="Pfam" id="PF09098">
    <property type="entry name" value="Dehyd-heme_bind"/>
    <property type="match status" value="1"/>
</dbReference>
<dbReference type="InterPro" id="IPR015183">
    <property type="entry name" value="QH-AmDH_asu_dom_III"/>
</dbReference>
<reference evidence="6" key="1">
    <citation type="submission" date="2020-10" db="EMBL/GenBank/DDBJ databases">
        <title>Bacterium isolated from coastal waters sediment.</title>
        <authorList>
            <person name="Chen R.-J."/>
            <person name="Lu D.-C."/>
            <person name="Zhu K.-L."/>
            <person name="Du Z.-J."/>
        </authorList>
    </citation>
    <scope>NUCLEOTIDE SEQUENCE</scope>
    <source>
        <strain evidence="6">N1Y112</strain>
    </source>
</reference>
<dbReference type="Pfam" id="PF09100">
    <property type="entry name" value="Qn_am_d_aIV"/>
    <property type="match status" value="1"/>
</dbReference>
<dbReference type="Gene3D" id="2.60.40.10">
    <property type="entry name" value="Immunoglobulins"/>
    <property type="match status" value="2"/>
</dbReference>
<dbReference type="InterPro" id="IPR036909">
    <property type="entry name" value="Cyt_c-like_dom_sf"/>
</dbReference>
<dbReference type="InterPro" id="IPR013783">
    <property type="entry name" value="Ig-like_fold"/>
</dbReference>
<protein>
    <submittedName>
        <fullName evidence="6">Quinohemoprotein amine dehydrogenase subunit alpha</fullName>
    </submittedName>
</protein>
<feature type="chain" id="PRO_5035286158" evidence="1">
    <location>
        <begin position="31"/>
        <end position="531"/>
    </location>
</feature>
<evidence type="ECO:0000313" key="6">
    <source>
        <dbReference type="EMBL" id="MBE9399385.1"/>
    </source>
</evidence>
<dbReference type="Gene3D" id="2.40.128.120">
    <property type="entry name" value="Quinohemoprotein amine dehydrogenase alpha subunit, domain 2"/>
    <property type="match status" value="1"/>
</dbReference>
<feature type="domain" description="Quinohemoprotein amine dehydrogenase alpha subunit" evidence="5">
    <location>
        <begin position="207"/>
        <end position="311"/>
    </location>
</feature>
<keyword evidence="1" id="KW-0732">Signal</keyword>
<dbReference type="SUPFAM" id="SSF46626">
    <property type="entry name" value="Cytochrome c"/>
    <property type="match status" value="2"/>
</dbReference>
<proteinExistence type="predicted"/>
<feature type="domain" description="Quinohemoprotein amine dehydrogenase alpha subunit haem binding" evidence="2">
    <location>
        <begin position="33"/>
        <end position="198"/>
    </location>
</feature>
<dbReference type="AlphaFoldDB" id="A0A8J7FDA6"/>
<dbReference type="NCBIfam" id="TIGR03908">
    <property type="entry name" value="QH_alpha"/>
    <property type="match status" value="1"/>
</dbReference>
<feature type="domain" description="Quinohemoprotein amine dehydrogenase alpha subunit" evidence="3">
    <location>
        <begin position="314"/>
        <end position="393"/>
    </location>
</feature>
<keyword evidence="7" id="KW-1185">Reference proteome</keyword>
<feature type="signal peptide" evidence="1">
    <location>
        <begin position="1"/>
        <end position="30"/>
    </location>
</feature>
<dbReference type="GO" id="GO:0020037">
    <property type="term" value="F:heme binding"/>
    <property type="evidence" value="ECO:0007669"/>
    <property type="project" value="InterPro"/>
</dbReference>
<dbReference type="Pfam" id="PF14930">
    <property type="entry name" value="Qn_am_d_aII"/>
    <property type="match status" value="1"/>
</dbReference>
<feature type="domain" description="Quinohemoprotein amine dehydrogenase alpha subunit" evidence="4">
    <location>
        <begin position="398"/>
        <end position="528"/>
    </location>
</feature>
<dbReference type="InterPro" id="IPR014756">
    <property type="entry name" value="Ig_E-set"/>
</dbReference>
<evidence type="ECO:0000256" key="1">
    <source>
        <dbReference type="SAM" id="SignalP"/>
    </source>
</evidence>
<evidence type="ECO:0000259" key="5">
    <source>
        <dbReference type="Pfam" id="PF14930"/>
    </source>
</evidence>
<dbReference type="InterPro" id="IPR023887">
    <property type="entry name" value="QH-AmDH_asu"/>
</dbReference>
<dbReference type="SUPFAM" id="SSF69298">
    <property type="entry name" value="Quinohemoprotein amine dehydrogenase A chain, domain 3"/>
    <property type="match status" value="1"/>
</dbReference>
<evidence type="ECO:0000259" key="2">
    <source>
        <dbReference type="Pfam" id="PF09098"/>
    </source>
</evidence>
<dbReference type="Proteomes" id="UP000640333">
    <property type="component" value="Unassembled WGS sequence"/>
</dbReference>
<dbReference type="Gene3D" id="1.10.760.10">
    <property type="entry name" value="Cytochrome c-like domain"/>
    <property type="match status" value="2"/>
</dbReference>
<dbReference type="InterPro" id="IPR036718">
    <property type="entry name" value="H-AmDH_asu_dom2_sf"/>
</dbReference>
<comment type="caution">
    <text evidence="6">The sequence shown here is derived from an EMBL/GenBank/DDBJ whole genome shotgun (WGS) entry which is preliminary data.</text>
</comment>
<dbReference type="RefSeq" id="WP_193955079.1">
    <property type="nucleotide sequence ID" value="NZ_JADEYS010000026.1"/>
</dbReference>
<evidence type="ECO:0000313" key="7">
    <source>
        <dbReference type="Proteomes" id="UP000640333"/>
    </source>
</evidence>
<gene>
    <name evidence="6" type="primary">peaA</name>
    <name evidence="6" type="ORF">IOQ59_19155</name>
</gene>
<name>A0A8J7FDA6_9GAMM</name>
<accession>A0A8J7FDA6</accession>
<evidence type="ECO:0000259" key="3">
    <source>
        <dbReference type="Pfam" id="PF09099"/>
    </source>
</evidence>
<dbReference type="GO" id="GO:0009055">
    <property type="term" value="F:electron transfer activity"/>
    <property type="evidence" value="ECO:0007669"/>
    <property type="project" value="InterPro"/>
</dbReference>